<reference evidence="3" key="1">
    <citation type="submission" date="2015-07" db="EMBL/GenBank/DDBJ databases">
        <title>Genome sequencing project for genomic taxonomy and phylogenomics of Bacillus-like bacteria.</title>
        <authorList>
            <person name="Liu B."/>
            <person name="Wang J."/>
            <person name="Zhu Y."/>
            <person name="Liu G."/>
            <person name="Chen Q."/>
            <person name="Chen Z."/>
            <person name="Lan J."/>
            <person name="Che J."/>
            <person name="Ge C."/>
            <person name="Shi H."/>
            <person name="Pan Z."/>
            <person name="Liu X."/>
        </authorList>
    </citation>
    <scope>NUCLEOTIDE SEQUENCE [LARGE SCALE GENOMIC DNA]</scope>
    <source>
        <strain evidence="3">FJAT-27997</strain>
    </source>
</reference>
<evidence type="ECO:0000313" key="2">
    <source>
        <dbReference type="EMBL" id="KMY49899.1"/>
    </source>
</evidence>
<organism evidence="2 3">
    <name type="scientific">Peribacillus loiseleuriae</name>
    <dbReference type="NCBI Taxonomy" id="1679170"/>
    <lineage>
        <taxon>Bacteria</taxon>
        <taxon>Bacillati</taxon>
        <taxon>Bacillota</taxon>
        <taxon>Bacilli</taxon>
        <taxon>Bacillales</taxon>
        <taxon>Bacillaceae</taxon>
        <taxon>Peribacillus</taxon>
    </lineage>
</organism>
<dbReference type="SUPFAM" id="SSF53335">
    <property type="entry name" value="S-adenosyl-L-methionine-dependent methyltransferases"/>
    <property type="match status" value="1"/>
</dbReference>
<protein>
    <submittedName>
        <fullName evidence="2">RNA methyltransferase</fullName>
    </submittedName>
</protein>
<dbReference type="STRING" id="1679170.AC625_10475"/>
<dbReference type="Gene3D" id="3.40.50.150">
    <property type="entry name" value="Vaccinia Virus protein VP39"/>
    <property type="match status" value="1"/>
</dbReference>
<evidence type="ECO:0000259" key="1">
    <source>
        <dbReference type="Pfam" id="PF01170"/>
    </source>
</evidence>
<dbReference type="PANTHER" id="PTHR14911">
    <property type="entry name" value="THUMP DOMAIN-CONTAINING"/>
    <property type="match status" value="1"/>
</dbReference>
<dbReference type="AlphaFoldDB" id="A0A0K9GT79"/>
<dbReference type="Pfam" id="PF01170">
    <property type="entry name" value="UPF0020"/>
    <property type="match status" value="1"/>
</dbReference>
<dbReference type="InterPro" id="IPR029063">
    <property type="entry name" value="SAM-dependent_MTases_sf"/>
</dbReference>
<dbReference type="PANTHER" id="PTHR14911:SF13">
    <property type="entry name" value="TRNA (GUANINE(6)-N2)-METHYLTRANSFERASE THUMP3"/>
    <property type="match status" value="1"/>
</dbReference>
<comment type="caution">
    <text evidence="2">The sequence shown here is derived from an EMBL/GenBank/DDBJ whole genome shotgun (WGS) entry which is preliminary data.</text>
</comment>
<keyword evidence="2" id="KW-0808">Transferase</keyword>
<keyword evidence="3" id="KW-1185">Reference proteome</keyword>
<dbReference type="EMBL" id="LFZW01000001">
    <property type="protein sequence ID" value="KMY49899.1"/>
    <property type="molecule type" value="Genomic_DNA"/>
</dbReference>
<dbReference type="PATRIC" id="fig|1679170.3.peg.2338"/>
<dbReference type="GO" id="GO:0016423">
    <property type="term" value="F:tRNA (guanine) methyltransferase activity"/>
    <property type="evidence" value="ECO:0007669"/>
    <property type="project" value="TreeGrafter"/>
</dbReference>
<dbReference type="OrthoDB" id="9791556at2"/>
<gene>
    <name evidence="2" type="ORF">AC625_10475</name>
</gene>
<keyword evidence="2" id="KW-0489">Methyltransferase</keyword>
<dbReference type="RefSeq" id="WP_049681247.1">
    <property type="nucleotide sequence ID" value="NZ_LFZW01000001.1"/>
</dbReference>
<evidence type="ECO:0000313" key="3">
    <source>
        <dbReference type="Proteomes" id="UP000037146"/>
    </source>
</evidence>
<feature type="domain" description="Ribosomal RNA large subunit methyltransferase K/L-like methyltransferase" evidence="1">
    <location>
        <begin position="157"/>
        <end position="264"/>
    </location>
</feature>
<proteinExistence type="predicted"/>
<dbReference type="GO" id="GO:0030488">
    <property type="term" value="P:tRNA methylation"/>
    <property type="evidence" value="ECO:0007669"/>
    <property type="project" value="TreeGrafter"/>
</dbReference>
<accession>A0A0K9GT79</accession>
<sequence>MDNHKQIPAFIYTYACRMDERALCQMEMRSFFGIETKTNILKTDIKVDPSRSPFIKERIDVIFEGDDLSEILEQVQSIELHESTFKVNFVKINDLDKSEKIEYQDRRKIERELGLRINGEFDFDQPDYEYGIVTKAGRWYFGNYRKSESIWFHHQKKPHEYSTALSTRVARAVANIAVPNPDGVQVIDPCCGIGTVLVEALSMGIDIVGRDINPHIIDGINGNIAYFGFEGDVSCGPISEVSENYDVAIIDMPYNLFTHTSPENQLSILKHARRIASKVVVISIETIDQMIKDTGFEITDRCIAKKGLFSRQILVCE</sequence>
<name>A0A0K9GT79_9BACI</name>
<dbReference type="CDD" id="cd02440">
    <property type="entry name" value="AdoMet_MTases"/>
    <property type="match status" value="1"/>
</dbReference>
<dbReference type="InterPro" id="IPR000241">
    <property type="entry name" value="RlmKL-like_Mtase"/>
</dbReference>
<dbReference type="Proteomes" id="UP000037146">
    <property type="component" value="Unassembled WGS sequence"/>
</dbReference>